<dbReference type="AlphaFoldDB" id="A0A3E2NV08"/>
<sequence>MLNLLKKTAIAVIVIAALCFLIFGAYTISVYIGAPWWLLTVPMALVIGWIIYVMCKLAQWDAEDRRNW</sequence>
<feature type="transmembrane region" description="Helical" evidence="1">
    <location>
        <begin position="34"/>
        <end position="55"/>
    </location>
</feature>
<proteinExistence type="predicted"/>
<evidence type="ECO:0000313" key="2">
    <source>
        <dbReference type="EMBL" id="RFZ84787.1"/>
    </source>
</evidence>
<protein>
    <submittedName>
        <fullName evidence="2">Uncharacterized protein</fullName>
    </submittedName>
</protein>
<reference evidence="2 3" key="1">
    <citation type="submission" date="2018-08" db="EMBL/GenBank/DDBJ databases">
        <title>Mucilaginibacter terrae sp. nov., isolated from manganese diggings.</title>
        <authorList>
            <person name="Huang Y."/>
            <person name="Zhou Z."/>
        </authorList>
    </citation>
    <scope>NUCLEOTIDE SEQUENCE [LARGE SCALE GENOMIC DNA]</scope>
    <source>
        <strain evidence="2 3">ZH6</strain>
    </source>
</reference>
<organism evidence="2 3">
    <name type="scientific">Mucilaginibacter terrenus</name>
    <dbReference type="NCBI Taxonomy" id="2482727"/>
    <lineage>
        <taxon>Bacteria</taxon>
        <taxon>Pseudomonadati</taxon>
        <taxon>Bacteroidota</taxon>
        <taxon>Sphingobacteriia</taxon>
        <taxon>Sphingobacteriales</taxon>
        <taxon>Sphingobacteriaceae</taxon>
        <taxon>Mucilaginibacter</taxon>
    </lineage>
</organism>
<dbReference type="EMBL" id="QWDE01000001">
    <property type="protein sequence ID" value="RFZ84787.1"/>
    <property type="molecule type" value="Genomic_DNA"/>
</dbReference>
<keyword evidence="1" id="KW-0812">Transmembrane</keyword>
<evidence type="ECO:0000313" key="3">
    <source>
        <dbReference type="Proteomes" id="UP000260823"/>
    </source>
</evidence>
<dbReference type="Proteomes" id="UP000260823">
    <property type="component" value="Unassembled WGS sequence"/>
</dbReference>
<name>A0A3E2NV08_9SPHI</name>
<accession>A0A3E2NV08</accession>
<keyword evidence="1" id="KW-1133">Transmembrane helix</keyword>
<keyword evidence="1" id="KW-0472">Membrane</keyword>
<dbReference type="RefSeq" id="WP_117381689.1">
    <property type="nucleotide sequence ID" value="NZ_QWDE01000001.1"/>
</dbReference>
<gene>
    <name evidence="2" type="ORF">DYU05_04045</name>
</gene>
<feature type="transmembrane region" description="Helical" evidence="1">
    <location>
        <begin position="9"/>
        <end position="28"/>
    </location>
</feature>
<evidence type="ECO:0000256" key="1">
    <source>
        <dbReference type="SAM" id="Phobius"/>
    </source>
</evidence>
<keyword evidence="3" id="KW-1185">Reference proteome</keyword>
<comment type="caution">
    <text evidence="2">The sequence shown here is derived from an EMBL/GenBank/DDBJ whole genome shotgun (WGS) entry which is preliminary data.</text>
</comment>